<dbReference type="EMBL" id="NVCU01000056">
    <property type="protein sequence ID" value="PFT96460.1"/>
    <property type="molecule type" value="Genomic_DNA"/>
</dbReference>
<reference evidence="1 2" key="1">
    <citation type="submission" date="2017-09" db="EMBL/GenBank/DDBJ databases">
        <title>Large-scale bioinformatics analysis of Bacillus genomes uncovers conserved roles of natural products in bacterial physiology.</title>
        <authorList>
            <consortium name="Agbiome Team Llc"/>
            <person name="Bleich R.M."/>
            <person name="Grubbs K.J."/>
            <person name="Santa Maria K.C."/>
            <person name="Allen S.E."/>
            <person name="Farag S."/>
            <person name="Shank E.A."/>
            <person name="Bowers A."/>
        </authorList>
    </citation>
    <scope>NUCLEOTIDE SEQUENCE [LARGE SCALE GENOMIC DNA]</scope>
    <source>
        <strain evidence="1 2">AFS064137</strain>
    </source>
</reference>
<comment type="caution">
    <text evidence="1">The sequence shown here is derived from an EMBL/GenBank/DDBJ whole genome shotgun (WGS) entry which is preliminary data.</text>
</comment>
<evidence type="ECO:0000313" key="1">
    <source>
        <dbReference type="EMBL" id="PFT96460.1"/>
    </source>
</evidence>
<organism evidence="1 2">
    <name type="scientific">Bacillus thuringiensis</name>
    <dbReference type="NCBI Taxonomy" id="1428"/>
    <lineage>
        <taxon>Bacteria</taxon>
        <taxon>Bacillati</taxon>
        <taxon>Bacillota</taxon>
        <taxon>Bacilli</taxon>
        <taxon>Bacillales</taxon>
        <taxon>Bacillaceae</taxon>
        <taxon>Bacillus</taxon>
        <taxon>Bacillus cereus group</taxon>
    </lineage>
</organism>
<protein>
    <submittedName>
        <fullName evidence="1">Uncharacterized protein</fullName>
    </submittedName>
</protein>
<accession>A0A9X7B1U6</accession>
<evidence type="ECO:0000313" key="2">
    <source>
        <dbReference type="Proteomes" id="UP000225910"/>
    </source>
</evidence>
<sequence length="276" mass="32401">MFKKRNKSTLEEKQKLAAQQLIPIKAIDNGLILTPDNRLVQILKISALNLELMSKTELNLLLEEYEAFLKSFTFPFQQEIVSEPVDLKRYIRQQEEFLEQTKNFHRRSLMKSYIEYTKTMETSRQIMRRQRYIIFDEKISGSTKKEYEEAVHDIEEKKEHVESGLKEMDLSVEPVTNTEIVRFFHIFFNYEGALHQSINPDQLLPITVGKSIEESELELPDVFKERKENRRAVYEGSPLFTEEISDEHPLMKRAAGEPIVIDEKTFPKVRIGGEEA</sequence>
<dbReference type="Proteomes" id="UP000225910">
    <property type="component" value="Unassembled WGS sequence"/>
</dbReference>
<name>A0A9X7B1U6_BACTU</name>
<proteinExistence type="predicted"/>
<dbReference type="AlphaFoldDB" id="A0A9X7B1U6"/>
<dbReference type="RefSeq" id="WP_006921669.1">
    <property type="nucleotide sequence ID" value="NZ_JAUKEV010000074.1"/>
</dbReference>
<gene>
    <name evidence="1" type="ORF">COK81_08935</name>
</gene>